<accession>A0KMW0</accession>
<dbReference type="InterPro" id="IPR011852">
    <property type="entry name" value="TRAP_TAXI"/>
</dbReference>
<dbReference type="eggNOG" id="COG2358">
    <property type="taxonomic scope" value="Bacteria"/>
</dbReference>
<keyword evidence="3" id="KW-1185">Reference proteome</keyword>
<feature type="compositionally biased region" description="Low complexity" evidence="1">
    <location>
        <begin position="561"/>
        <end position="578"/>
    </location>
</feature>
<dbReference type="Gene3D" id="3.40.190.10">
    <property type="entry name" value="Periplasmic binding protein-like II"/>
    <property type="match status" value="2"/>
</dbReference>
<dbReference type="HOGENOM" id="CLU_033215_5_0_6"/>
<dbReference type="KEGG" id="aha:AHA_3111"/>
<dbReference type="PANTHER" id="PTHR42941">
    <property type="entry name" value="SLL1037 PROTEIN"/>
    <property type="match status" value="1"/>
</dbReference>
<reference evidence="2 3" key="1">
    <citation type="journal article" date="2006" name="J. Bacteriol.">
        <title>Genome sequence of Aeromonas hydrophila ATCC 7966T: jack of all trades.</title>
        <authorList>
            <person name="Seshadri R."/>
            <person name="Joseph S.W."/>
            <person name="Chopra A.K."/>
            <person name="Sha J."/>
            <person name="Shaw J."/>
            <person name="Graf J."/>
            <person name="Haft D."/>
            <person name="Wu M."/>
            <person name="Ren Q."/>
            <person name="Rosovitz M.J."/>
            <person name="Madupu R."/>
            <person name="Tallon L."/>
            <person name="Kim M."/>
            <person name="Jin S."/>
            <person name="Vuong H."/>
            <person name="Stine O.C."/>
            <person name="Ali A."/>
            <person name="Horneman A.J."/>
            <person name="Heidelberg J.F."/>
        </authorList>
    </citation>
    <scope>NUCLEOTIDE SEQUENCE [LARGE SCALE GENOMIC DNA]</scope>
    <source>
        <strain evidence="3">ATCC 7966 / DSM 30187 / BCRC 13018 / CCUG 14551 / JCM 1027 / KCTC 2358 / NCIMB 9240 / NCTC 8049</strain>
    </source>
</reference>
<dbReference type="NCBIfam" id="TIGR02122">
    <property type="entry name" value="TRAP_TAXI"/>
    <property type="match status" value="1"/>
</dbReference>
<dbReference type="PATRIC" id="fig|380703.7.peg.3111"/>
<evidence type="ECO:0000256" key="1">
    <source>
        <dbReference type="SAM" id="MobiDB-lite"/>
    </source>
</evidence>
<proteinExistence type="predicted"/>
<dbReference type="Proteomes" id="UP000000756">
    <property type="component" value="Chromosome"/>
</dbReference>
<dbReference type="OrthoDB" id="9780180at2"/>
<organism evidence="2 3">
    <name type="scientific">Aeromonas hydrophila subsp. hydrophila (strain ATCC 7966 / DSM 30187 / BCRC 13018 / CCUG 14551 / JCM 1027 / KCTC 2358 / NCIMB 9240 / NCTC 8049)</name>
    <dbReference type="NCBI Taxonomy" id="380703"/>
    <lineage>
        <taxon>Bacteria</taxon>
        <taxon>Pseudomonadati</taxon>
        <taxon>Pseudomonadota</taxon>
        <taxon>Gammaproteobacteria</taxon>
        <taxon>Aeromonadales</taxon>
        <taxon>Aeromonadaceae</taxon>
        <taxon>Aeromonas</taxon>
    </lineage>
</organism>
<dbReference type="PANTHER" id="PTHR42941:SF1">
    <property type="entry name" value="SLL1037 PROTEIN"/>
    <property type="match status" value="1"/>
</dbReference>
<evidence type="ECO:0000313" key="2">
    <source>
        <dbReference type="EMBL" id="ABK38112.1"/>
    </source>
</evidence>
<dbReference type="EMBL" id="CP000462">
    <property type="protein sequence ID" value="ABK38112.1"/>
    <property type="molecule type" value="Genomic_DNA"/>
</dbReference>
<sequence>MPSLVTASSCGSTSAVPGLASSRRWPAWRRPFWRAEHALSPPWPHPMGSDGAGSSRPRNILKSARSVSDRNRVYFRNMPPRPRNPGCRWRRIRCSAAASSWRGRMPTGMGQPHPFYQPLIRFTMPQPALHHLPTLLRRTLPWLAAALALPLQAATPAYLTIGTGPLNGVYYPTGGAICRLLNEETASHGLHCSVQSTSGSLANLKALHQGKVQLALVQSDVVHHAAHSTGPFMGQAPDEQLRSLYRLHQESLTLLASANSSINTLADIEGKRVDLGNPGSGEHITSQALLDAMSWQAKSFAPVIPAAANNRLEGLCDGTLDAAFVVAGHPNQAIGDLTGRCKARLIPIEGEQVDALLKQHPYYQRSRIGANLYPGQPSGVNTFAVTAELVALASLPEGEVRTVRDVLSGRLKQFTRLHPALTALTLEGMQGEAEVPRHAGMADAPPALLPEALNPAPAASEALATSAAQPTEVEHPAGEDAAQPAGETGAPSPEGTPATSSGQTPGALLPTPSAAVATEPSASSVLEGAAVEQGGTLTGTAAPSPSAVMSGEQPASPAPAEPASTAPAPATPSAASPTGDGVPAQ</sequence>
<dbReference type="STRING" id="380703.AHA_3111"/>
<dbReference type="Pfam" id="PF16868">
    <property type="entry name" value="NMT1_3"/>
    <property type="match status" value="1"/>
</dbReference>
<evidence type="ECO:0000313" key="3">
    <source>
        <dbReference type="Proteomes" id="UP000000756"/>
    </source>
</evidence>
<gene>
    <name evidence="2" type="ordered locus">AHA_3111</name>
</gene>
<feature type="region of interest" description="Disordered" evidence="1">
    <location>
        <begin position="457"/>
        <end position="585"/>
    </location>
</feature>
<dbReference type="EnsemblBacteria" id="ABK38112">
    <property type="protein sequence ID" value="ABK38112"/>
    <property type="gene ID" value="AHA_3111"/>
</dbReference>
<protein>
    <submittedName>
        <fullName evidence="2">Immunogenic protein</fullName>
    </submittedName>
</protein>
<dbReference type="CDD" id="cd13568">
    <property type="entry name" value="PBP2_TAXI_TRAP_like_3"/>
    <property type="match status" value="1"/>
</dbReference>
<name>A0KMW0_AERHH</name>
<feature type="compositionally biased region" description="Low complexity" evidence="1">
    <location>
        <begin position="457"/>
        <end position="468"/>
    </location>
</feature>
<dbReference type="AlphaFoldDB" id="A0KMW0"/>
<dbReference type="SUPFAM" id="SSF53850">
    <property type="entry name" value="Periplasmic binding protein-like II"/>
    <property type="match status" value="1"/>
</dbReference>